<evidence type="ECO:0000313" key="2">
    <source>
        <dbReference type="Proteomes" id="UP000299102"/>
    </source>
</evidence>
<accession>A0A4C1SR12</accession>
<organism evidence="1 2">
    <name type="scientific">Eumeta variegata</name>
    <name type="common">Bagworm moth</name>
    <name type="synonym">Eumeta japonica</name>
    <dbReference type="NCBI Taxonomy" id="151549"/>
    <lineage>
        <taxon>Eukaryota</taxon>
        <taxon>Metazoa</taxon>
        <taxon>Ecdysozoa</taxon>
        <taxon>Arthropoda</taxon>
        <taxon>Hexapoda</taxon>
        <taxon>Insecta</taxon>
        <taxon>Pterygota</taxon>
        <taxon>Neoptera</taxon>
        <taxon>Endopterygota</taxon>
        <taxon>Lepidoptera</taxon>
        <taxon>Glossata</taxon>
        <taxon>Ditrysia</taxon>
        <taxon>Tineoidea</taxon>
        <taxon>Psychidae</taxon>
        <taxon>Oiketicinae</taxon>
        <taxon>Eumeta</taxon>
    </lineage>
</organism>
<keyword evidence="2" id="KW-1185">Reference proteome</keyword>
<evidence type="ECO:0000313" key="1">
    <source>
        <dbReference type="EMBL" id="GBP04425.1"/>
    </source>
</evidence>
<feature type="non-terminal residue" evidence="1">
    <location>
        <position position="1"/>
    </location>
</feature>
<sequence length="46" mass="4968">NTSASENGRCAETAPTATRDECYTACLSTRLLRPFKSAGLRIFSIS</sequence>
<dbReference type="AlphaFoldDB" id="A0A4C1SR12"/>
<comment type="caution">
    <text evidence="1">The sequence shown here is derived from an EMBL/GenBank/DDBJ whole genome shotgun (WGS) entry which is preliminary data.</text>
</comment>
<name>A0A4C1SR12_EUMVA</name>
<dbReference type="EMBL" id="BGZK01000014">
    <property type="protein sequence ID" value="GBP04425.1"/>
    <property type="molecule type" value="Genomic_DNA"/>
</dbReference>
<reference evidence="1 2" key="1">
    <citation type="journal article" date="2019" name="Commun. Biol.">
        <title>The bagworm genome reveals a unique fibroin gene that provides high tensile strength.</title>
        <authorList>
            <person name="Kono N."/>
            <person name="Nakamura H."/>
            <person name="Ohtoshi R."/>
            <person name="Tomita M."/>
            <person name="Numata K."/>
            <person name="Arakawa K."/>
        </authorList>
    </citation>
    <scope>NUCLEOTIDE SEQUENCE [LARGE SCALE GENOMIC DNA]</scope>
</reference>
<dbReference type="Proteomes" id="UP000299102">
    <property type="component" value="Unassembled WGS sequence"/>
</dbReference>
<protein>
    <submittedName>
        <fullName evidence="1">Uncharacterized protein</fullName>
    </submittedName>
</protein>
<gene>
    <name evidence="1" type="ORF">EVAR_3824_1</name>
</gene>
<proteinExistence type="predicted"/>